<dbReference type="AlphaFoldDB" id="A0A517QQL4"/>
<dbReference type="PANTHER" id="PTHR43737:SF1">
    <property type="entry name" value="DUF1501 DOMAIN-CONTAINING PROTEIN"/>
    <property type="match status" value="1"/>
</dbReference>
<evidence type="ECO:0000256" key="1">
    <source>
        <dbReference type="SAM" id="SignalP"/>
    </source>
</evidence>
<dbReference type="PANTHER" id="PTHR43737">
    <property type="entry name" value="BLL7424 PROTEIN"/>
    <property type="match status" value="1"/>
</dbReference>
<evidence type="ECO:0008006" key="4">
    <source>
        <dbReference type="Google" id="ProtNLM"/>
    </source>
</evidence>
<gene>
    <name evidence="2" type="ORF">Mal48_31490</name>
</gene>
<dbReference type="Proteomes" id="UP000315724">
    <property type="component" value="Chromosome"/>
</dbReference>
<dbReference type="EMBL" id="CP036267">
    <property type="protein sequence ID" value="QDT33893.1"/>
    <property type="molecule type" value="Genomic_DNA"/>
</dbReference>
<dbReference type="RefSeq" id="WP_197441721.1">
    <property type="nucleotide sequence ID" value="NZ_CP036267.1"/>
</dbReference>
<protein>
    <recommendedName>
        <fullName evidence="4">DUF1501 domain-containing protein</fullName>
    </recommendedName>
</protein>
<evidence type="ECO:0000313" key="2">
    <source>
        <dbReference type="EMBL" id="QDT33893.1"/>
    </source>
</evidence>
<keyword evidence="1" id="KW-0732">Signal</keyword>
<name>A0A517QQL4_9PLAN</name>
<reference evidence="2 3" key="1">
    <citation type="submission" date="2019-02" db="EMBL/GenBank/DDBJ databases">
        <title>Deep-cultivation of Planctomycetes and their phenomic and genomic characterization uncovers novel biology.</title>
        <authorList>
            <person name="Wiegand S."/>
            <person name="Jogler M."/>
            <person name="Boedeker C."/>
            <person name="Pinto D."/>
            <person name="Vollmers J."/>
            <person name="Rivas-Marin E."/>
            <person name="Kohn T."/>
            <person name="Peeters S.H."/>
            <person name="Heuer A."/>
            <person name="Rast P."/>
            <person name="Oberbeckmann S."/>
            <person name="Bunk B."/>
            <person name="Jeske O."/>
            <person name="Meyerdierks A."/>
            <person name="Storesund J.E."/>
            <person name="Kallscheuer N."/>
            <person name="Luecker S."/>
            <person name="Lage O.M."/>
            <person name="Pohl T."/>
            <person name="Merkel B.J."/>
            <person name="Hornburger P."/>
            <person name="Mueller R.-W."/>
            <person name="Bruemmer F."/>
            <person name="Labrenz M."/>
            <person name="Spormann A.M."/>
            <person name="Op den Camp H."/>
            <person name="Overmann J."/>
            <person name="Amann R."/>
            <person name="Jetten M.S.M."/>
            <person name="Mascher T."/>
            <person name="Medema M.H."/>
            <person name="Devos D.P."/>
            <person name="Kaster A.-K."/>
            <person name="Ovreas L."/>
            <person name="Rohde M."/>
            <person name="Galperin M.Y."/>
            <person name="Jogler C."/>
        </authorList>
    </citation>
    <scope>NUCLEOTIDE SEQUENCE [LARGE SCALE GENOMIC DNA]</scope>
    <source>
        <strain evidence="2 3">Mal48</strain>
    </source>
</reference>
<dbReference type="Pfam" id="PF07394">
    <property type="entry name" value="DUF1501"/>
    <property type="match status" value="1"/>
</dbReference>
<dbReference type="InterPro" id="IPR010869">
    <property type="entry name" value="DUF1501"/>
</dbReference>
<dbReference type="PROSITE" id="PS51318">
    <property type="entry name" value="TAT"/>
    <property type="match status" value="1"/>
</dbReference>
<sequence length="406" mass="44897" precursor="true">MALTRRQFVALTAPAMMAFGSASPRFLAHAAEKSKQTGDEKILVVVQMSGGNDGLNTVVPFDNDEYFKARPKLAIPKSDVSKINDELGFHPAAKGLSDLLEQDRLAIVQGVGYPNPNLSHFESMDIWHTCLRKSDQRPDGWLGRAIDSIQVNEPLDIPALHFGNRKQPFALASLQHRVPSVKSLEQFRLELKQRESLSEIRNSVNAQRSQSSSLLDFVQTSTDTAIDVSERLKDVTKNYQTDVTYPESPLGDQLKTVAQLIDADLATRVYYVEIDGFDTHSQQAEAHASLLRQVGDSLSAFIADVNQHGHGDRVLALCFSEFGRRVAENASAGTDHGRAAPLFLAGNNVKSGLIGRMPSLEKLEEGDLKFHTDFREVYAGILENWLGTPSGEILHESYRPVDFLKT</sequence>
<accession>A0A517QQL4</accession>
<proteinExistence type="predicted"/>
<keyword evidence="3" id="KW-1185">Reference proteome</keyword>
<feature type="signal peptide" evidence="1">
    <location>
        <begin position="1"/>
        <end position="30"/>
    </location>
</feature>
<dbReference type="KEGG" id="tpol:Mal48_31490"/>
<dbReference type="InterPro" id="IPR006311">
    <property type="entry name" value="TAT_signal"/>
</dbReference>
<organism evidence="2 3">
    <name type="scientific">Thalassoglobus polymorphus</name>
    <dbReference type="NCBI Taxonomy" id="2527994"/>
    <lineage>
        <taxon>Bacteria</taxon>
        <taxon>Pseudomonadati</taxon>
        <taxon>Planctomycetota</taxon>
        <taxon>Planctomycetia</taxon>
        <taxon>Planctomycetales</taxon>
        <taxon>Planctomycetaceae</taxon>
        <taxon>Thalassoglobus</taxon>
    </lineage>
</organism>
<evidence type="ECO:0000313" key="3">
    <source>
        <dbReference type="Proteomes" id="UP000315724"/>
    </source>
</evidence>
<feature type="chain" id="PRO_5021884309" description="DUF1501 domain-containing protein" evidence="1">
    <location>
        <begin position="31"/>
        <end position="406"/>
    </location>
</feature>